<keyword evidence="7" id="KW-0342">GTP-binding</keyword>
<gene>
    <name evidence="10" type="ORF">F384_12600</name>
</gene>
<evidence type="ECO:0000256" key="5">
    <source>
        <dbReference type="ARBA" id="ARBA00022801"/>
    </source>
</evidence>
<evidence type="ECO:0000256" key="3">
    <source>
        <dbReference type="ARBA" id="ARBA00022723"/>
    </source>
</evidence>
<evidence type="ECO:0000256" key="2">
    <source>
        <dbReference type="ARBA" id="ARBA00022596"/>
    </source>
</evidence>
<keyword evidence="3" id="KW-0479">Metal-binding</keyword>
<dbReference type="Pfam" id="PF02492">
    <property type="entry name" value="cobW"/>
    <property type="match status" value="1"/>
</dbReference>
<dbReference type="GO" id="GO:0005525">
    <property type="term" value="F:GTP binding"/>
    <property type="evidence" value="ECO:0007669"/>
    <property type="project" value="UniProtKB-KW"/>
</dbReference>
<dbReference type="GO" id="GO:0003924">
    <property type="term" value="F:GTPase activity"/>
    <property type="evidence" value="ECO:0007669"/>
    <property type="project" value="InterPro"/>
</dbReference>
<reference evidence="10 11" key="1">
    <citation type="journal article" date="2013" name="Appl. Microbiol. Biotechnol.">
        <title>Glycerol assimilation and production of 1,3-propanediol by Citrobacter amalonaticus Y19.</title>
        <authorList>
            <person name="Ainala S.K."/>
            <person name="Ashok S."/>
            <person name="Ko Y."/>
            <person name="Park S."/>
        </authorList>
    </citation>
    <scope>NUCLEOTIDE SEQUENCE [LARGE SCALE GENOMIC DNA]</scope>
    <source>
        <strain evidence="10 11">Y19</strain>
    </source>
</reference>
<keyword evidence="5" id="KW-0378">Hydrolase</keyword>
<dbReference type="InterPro" id="IPR003495">
    <property type="entry name" value="CobW/HypB/UreG_nucleotide-bd"/>
</dbReference>
<proteinExistence type="inferred from homology"/>
<name>A0A059VP67_CITAM</name>
<evidence type="ECO:0000313" key="10">
    <source>
        <dbReference type="EMBL" id="AHZ96933.1"/>
    </source>
</evidence>
<evidence type="ECO:0000256" key="7">
    <source>
        <dbReference type="ARBA" id="ARBA00023134"/>
    </source>
</evidence>
<accession>A0A059VP67</accession>
<dbReference type="PANTHER" id="PTHR30134">
    <property type="entry name" value="HYDROGENASE PROTEIN ASSEMBLY PROTEIN, NICKEL CHAPERONE"/>
    <property type="match status" value="1"/>
</dbReference>
<dbReference type="PANTHER" id="PTHR30134:SF2">
    <property type="entry name" value="HYDROGENASE MATURATION FACTOR HYPB"/>
    <property type="match status" value="1"/>
</dbReference>
<keyword evidence="4" id="KW-0547">Nucleotide-binding</keyword>
<dbReference type="HOGENOM" id="CLU_056148_0_0_6"/>
<feature type="domain" description="CobW/HypB/UreG nucleotide-binding" evidence="9">
    <location>
        <begin position="65"/>
        <end position="226"/>
    </location>
</feature>
<comment type="similarity">
    <text evidence="1">Belongs to the SIMIBI class G3E GTPase family. HypB/HupM subfamily.</text>
</comment>
<dbReference type="EMBL" id="CP011132">
    <property type="protein sequence ID" value="AHZ96933.1"/>
    <property type="molecule type" value="Genomic_DNA"/>
</dbReference>
<organism evidence="10 11">
    <name type="scientific">Citrobacter amalonaticus Y19</name>
    <dbReference type="NCBI Taxonomy" id="1261127"/>
    <lineage>
        <taxon>Bacteria</taxon>
        <taxon>Pseudomonadati</taxon>
        <taxon>Pseudomonadota</taxon>
        <taxon>Gammaproteobacteria</taxon>
        <taxon>Enterobacterales</taxon>
        <taxon>Enterobacteriaceae</taxon>
        <taxon>Citrobacter</taxon>
    </lineage>
</organism>
<protein>
    <recommendedName>
        <fullName evidence="8">Hydrogenase maturation factor HypB</fullName>
    </recommendedName>
</protein>
<dbReference type="PIRSF" id="PIRSF005624">
    <property type="entry name" value="Ni-bind_GTPase"/>
    <property type="match status" value="1"/>
</dbReference>
<dbReference type="AlphaFoldDB" id="A0A059VP67"/>
<evidence type="ECO:0000256" key="1">
    <source>
        <dbReference type="ARBA" id="ARBA00006211"/>
    </source>
</evidence>
<dbReference type="Proteomes" id="UP000034085">
    <property type="component" value="Chromosome"/>
</dbReference>
<dbReference type="GO" id="GO:0016151">
    <property type="term" value="F:nickel cation binding"/>
    <property type="evidence" value="ECO:0007669"/>
    <property type="project" value="InterPro"/>
</dbReference>
<dbReference type="KEGG" id="cama:F384_12600"/>
<sequence length="254" mass="28175">MCDNCGCNIPHRSHISLGNGVIHAISPVKSEASHTVQVLKNLMQDNDHQAQYNRQHFDAHGTRVFNLMSSPGSGKTSLLEVTIGQLLARGLRVAVIEGDLETENDAVRLRRKGVPVVQITTGMACHLDAQMIHNAWHTLSADPVDILFIENVGNLVCPASFDLGQHHNVVLLSVPEGDDKPEKYPVMFRLAEAVLVTKVDLLPYFTEFSAERVREEIGVLAPGAEILMLSTKIQEGMIRWVEWLLDKTQQRVGF</sequence>
<keyword evidence="2" id="KW-0533">Nickel</keyword>
<dbReference type="SUPFAM" id="SSF52540">
    <property type="entry name" value="P-loop containing nucleoside triphosphate hydrolases"/>
    <property type="match status" value="1"/>
</dbReference>
<dbReference type="InterPro" id="IPR004392">
    <property type="entry name" value="Hyd_mat_HypB"/>
</dbReference>
<evidence type="ECO:0000259" key="9">
    <source>
        <dbReference type="Pfam" id="PF02492"/>
    </source>
</evidence>
<dbReference type="PATRIC" id="fig|1261127.3.peg.2635"/>
<dbReference type="InterPro" id="IPR027417">
    <property type="entry name" value="P-loop_NTPase"/>
</dbReference>
<dbReference type="GO" id="GO:0008270">
    <property type="term" value="F:zinc ion binding"/>
    <property type="evidence" value="ECO:0007669"/>
    <property type="project" value="TreeGrafter"/>
</dbReference>
<dbReference type="Gene3D" id="3.40.50.300">
    <property type="entry name" value="P-loop containing nucleotide triphosphate hydrolases"/>
    <property type="match status" value="1"/>
</dbReference>
<dbReference type="OrthoDB" id="9802035at2"/>
<evidence type="ECO:0000256" key="4">
    <source>
        <dbReference type="ARBA" id="ARBA00022741"/>
    </source>
</evidence>
<evidence type="ECO:0000313" key="11">
    <source>
        <dbReference type="Proteomes" id="UP000034085"/>
    </source>
</evidence>
<keyword evidence="6" id="KW-0862">Zinc</keyword>
<dbReference type="GO" id="GO:0051604">
    <property type="term" value="P:protein maturation"/>
    <property type="evidence" value="ECO:0007669"/>
    <property type="project" value="InterPro"/>
</dbReference>
<dbReference type="NCBIfam" id="TIGR00073">
    <property type="entry name" value="hypB"/>
    <property type="match status" value="1"/>
</dbReference>
<evidence type="ECO:0000256" key="8">
    <source>
        <dbReference type="ARBA" id="ARBA00035238"/>
    </source>
</evidence>
<evidence type="ECO:0000256" key="6">
    <source>
        <dbReference type="ARBA" id="ARBA00022833"/>
    </source>
</evidence>
<dbReference type="CDD" id="cd05390">
    <property type="entry name" value="HypB"/>
    <property type="match status" value="1"/>
</dbReference>
<dbReference type="RefSeq" id="WP_046483186.1">
    <property type="nucleotide sequence ID" value="NZ_CP011132.1"/>
</dbReference>